<keyword evidence="2" id="KW-0012">Acyltransferase</keyword>
<sequence>MRGRDKFKRFKPMINFLVTIYSIFPYQIRVKLFEHYRMVKGTKGLVLRYVLLKSIAKNCGDNISIHPNVYLLNPRNFSVGNNVSIHPMCYIESFGGIEIGNDVSIAHGVTIMSTGHHFASLDTTINNQGGFIDRIVIDDDVWIGAKATILAGNKISTGSVVGAGAVVSKEVQAYTVVGGVPAKVIKERK</sequence>
<accession>A0A3M7TR45</accession>
<dbReference type="InterPro" id="IPR051159">
    <property type="entry name" value="Hexapeptide_acetyltransf"/>
</dbReference>
<keyword evidence="3" id="KW-1185">Reference proteome</keyword>
<dbReference type="Proteomes" id="UP000278746">
    <property type="component" value="Unassembled WGS sequence"/>
</dbReference>
<keyword evidence="1" id="KW-0472">Membrane</keyword>
<dbReference type="InterPro" id="IPR011004">
    <property type="entry name" value="Trimer_LpxA-like_sf"/>
</dbReference>
<protein>
    <submittedName>
        <fullName evidence="2">Acyltransferase</fullName>
    </submittedName>
</protein>
<dbReference type="CDD" id="cd04647">
    <property type="entry name" value="LbH_MAT_like"/>
    <property type="match status" value="1"/>
</dbReference>
<dbReference type="AlphaFoldDB" id="A0A3M7TR45"/>
<keyword evidence="2" id="KW-0808">Transferase</keyword>
<feature type="transmembrane region" description="Helical" evidence="1">
    <location>
        <begin position="12"/>
        <end position="28"/>
    </location>
</feature>
<evidence type="ECO:0000313" key="2">
    <source>
        <dbReference type="EMBL" id="RNA67737.1"/>
    </source>
</evidence>
<keyword evidence="1" id="KW-1133">Transmembrane helix</keyword>
<evidence type="ECO:0000313" key="3">
    <source>
        <dbReference type="Proteomes" id="UP000278746"/>
    </source>
</evidence>
<dbReference type="SUPFAM" id="SSF51161">
    <property type="entry name" value="Trimeric LpxA-like enzymes"/>
    <property type="match status" value="1"/>
</dbReference>
<gene>
    <name evidence="2" type="ORF">EBO34_13555</name>
</gene>
<dbReference type="Gene3D" id="2.160.10.10">
    <property type="entry name" value="Hexapeptide repeat proteins"/>
    <property type="match status" value="1"/>
</dbReference>
<dbReference type="PANTHER" id="PTHR23416">
    <property type="entry name" value="SIALIC ACID SYNTHASE-RELATED"/>
    <property type="match status" value="1"/>
</dbReference>
<keyword evidence="1" id="KW-0812">Transmembrane</keyword>
<name>A0A3M7TR45_9BACI</name>
<comment type="caution">
    <text evidence="2">The sequence shown here is derived from an EMBL/GenBank/DDBJ whole genome shotgun (WGS) entry which is preliminary data.</text>
</comment>
<evidence type="ECO:0000256" key="1">
    <source>
        <dbReference type="SAM" id="Phobius"/>
    </source>
</evidence>
<dbReference type="OrthoDB" id="9801697at2"/>
<reference evidence="2 3" key="1">
    <citation type="submission" date="2018-10" db="EMBL/GenBank/DDBJ databases">
        <title>Bacillus Keqinensis sp. nov., a moderately halophilic bacterium isolated from a saline-alkaline lake.</title>
        <authorList>
            <person name="Wang H."/>
        </authorList>
    </citation>
    <scope>NUCLEOTIDE SEQUENCE [LARGE SCALE GENOMIC DNA]</scope>
    <source>
        <strain evidence="2 3">KQ-3</strain>
    </source>
</reference>
<organism evidence="2 3">
    <name type="scientific">Alteribacter keqinensis</name>
    <dbReference type="NCBI Taxonomy" id="2483800"/>
    <lineage>
        <taxon>Bacteria</taxon>
        <taxon>Bacillati</taxon>
        <taxon>Bacillota</taxon>
        <taxon>Bacilli</taxon>
        <taxon>Bacillales</taxon>
        <taxon>Bacillaceae</taxon>
        <taxon>Alteribacter</taxon>
    </lineage>
</organism>
<dbReference type="GO" id="GO:0016746">
    <property type="term" value="F:acyltransferase activity"/>
    <property type="evidence" value="ECO:0007669"/>
    <property type="project" value="UniProtKB-KW"/>
</dbReference>
<proteinExistence type="predicted"/>
<dbReference type="EMBL" id="RHIB01000002">
    <property type="protein sequence ID" value="RNA67737.1"/>
    <property type="molecule type" value="Genomic_DNA"/>
</dbReference>
<dbReference type="RefSeq" id="WP_122899439.1">
    <property type="nucleotide sequence ID" value="NZ_RHIB01000002.1"/>
</dbReference>